<dbReference type="GO" id="GO:0007039">
    <property type="term" value="P:protein catabolic process in the vacuole"/>
    <property type="evidence" value="ECO:0000250"/>
    <property type="project" value="CGD"/>
</dbReference>
<evidence type="ECO:0000256" key="1">
    <source>
        <dbReference type="ARBA" id="ARBA00001947"/>
    </source>
</evidence>
<evidence type="ECO:0000313" key="11">
    <source>
        <dbReference type="EMBL" id="AOW29771.1"/>
    </source>
</evidence>
<dbReference type="InParanoid" id="A0A1D8PNQ9"/>
<evidence type="ECO:0000256" key="4">
    <source>
        <dbReference type="ARBA" id="ARBA00022670"/>
    </source>
</evidence>
<dbReference type="Gene3D" id="3.40.630.10">
    <property type="entry name" value="Zn peptidases"/>
    <property type="match status" value="1"/>
</dbReference>
<keyword evidence="5" id="KW-0479">Metal-binding</keyword>
<feature type="region of interest" description="Disordered" evidence="9">
    <location>
        <begin position="1"/>
        <end position="44"/>
    </location>
</feature>
<dbReference type="VEuPathDB" id="FungiDB:C5_03590W_A"/>
<keyword evidence="8" id="KW-0482">Metalloprotease</keyword>
<keyword evidence="12" id="KW-1185">Reference proteome</keyword>
<evidence type="ECO:0000313" key="12">
    <source>
        <dbReference type="Proteomes" id="UP000000559"/>
    </source>
</evidence>
<accession>A0A1D8PNQ9</accession>
<dbReference type="OMA" id="ANHEEIG"/>
<dbReference type="GO" id="GO:0070006">
    <property type="term" value="F:metalloaminopeptidase activity"/>
    <property type="evidence" value="ECO:0000250"/>
    <property type="project" value="CGD"/>
</dbReference>
<dbReference type="InterPro" id="IPR023358">
    <property type="entry name" value="Peptidase_M18_dom2"/>
</dbReference>
<dbReference type="CGD" id="CAL0000177511">
    <property type="gene designation" value="LAP4"/>
</dbReference>
<dbReference type="SUPFAM" id="SSF101821">
    <property type="entry name" value="Aminopeptidase/glucanase lid domain"/>
    <property type="match status" value="1"/>
</dbReference>
<dbReference type="Proteomes" id="UP000000559">
    <property type="component" value="Chromosome 5"/>
</dbReference>
<evidence type="ECO:0000256" key="6">
    <source>
        <dbReference type="ARBA" id="ARBA00022801"/>
    </source>
</evidence>
<comment type="cofactor">
    <cofactor evidence="1">
        <name>Zn(2+)</name>
        <dbReference type="ChEBI" id="CHEBI:29105"/>
    </cofactor>
</comment>
<dbReference type="GO" id="GO:0008270">
    <property type="term" value="F:zinc ion binding"/>
    <property type="evidence" value="ECO:0007669"/>
    <property type="project" value="InterPro"/>
</dbReference>
<organism evidence="11 12">
    <name type="scientific">Candida albicans (strain SC5314 / ATCC MYA-2876)</name>
    <name type="common">Yeast</name>
    <dbReference type="NCBI Taxonomy" id="237561"/>
    <lineage>
        <taxon>Eukaryota</taxon>
        <taxon>Fungi</taxon>
        <taxon>Dikarya</taxon>
        <taxon>Ascomycota</taxon>
        <taxon>Saccharomycotina</taxon>
        <taxon>Pichiomycetes</taxon>
        <taxon>Debaryomycetaceae</taxon>
        <taxon>Candida/Lodderomyces clade</taxon>
        <taxon>Candida</taxon>
    </lineage>
</organism>
<dbReference type="Gene3D" id="2.30.250.10">
    <property type="entry name" value="Aminopeptidase i, Domain 2"/>
    <property type="match status" value="1"/>
</dbReference>
<keyword evidence="4" id="KW-0645">Protease</keyword>
<evidence type="ECO:0000256" key="9">
    <source>
        <dbReference type="SAM" id="MobiDB-lite"/>
    </source>
</evidence>
<dbReference type="InterPro" id="IPR001948">
    <property type="entry name" value="Peptidase_M18"/>
</dbReference>
<comment type="similarity">
    <text evidence="2">Belongs to the peptidase M18 family.</text>
</comment>
<dbReference type="GO" id="GO:0006508">
    <property type="term" value="P:proteolysis"/>
    <property type="evidence" value="ECO:0007669"/>
    <property type="project" value="UniProtKB-KW"/>
</dbReference>
<dbReference type="GeneID" id="3646979"/>
<dbReference type="SMR" id="A0A1D8PNQ9"/>
<dbReference type="FunFam" id="2.30.250.10:FF:000007">
    <property type="entry name" value="Clan MH, family M18, aspartyl aminopeptidase-like metallopeptidase"/>
    <property type="match status" value="1"/>
</dbReference>
<evidence type="ECO:0000313" key="10">
    <source>
        <dbReference type="CGD" id="CAL0000177511"/>
    </source>
</evidence>
<dbReference type="RefSeq" id="XP_711423.1">
    <property type="nucleotide sequence ID" value="XM_706331.1"/>
</dbReference>
<keyword evidence="3" id="KW-0031">Aminopeptidase</keyword>
<dbReference type="PANTHER" id="PTHR28570:SF4">
    <property type="entry name" value="VACUOLAR AMINOPEPTIDASE 1"/>
    <property type="match status" value="1"/>
</dbReference>
<dbReference type="EMBL" id="CP017627">
    <property type="protein sequence ID" value="AOW29771.1"/>
    <property type="molecule type" value="Genomic_DNA"/>
</dbReference>
<dbReference type="Pfam" id="PF02127">
    <property type="entry name" value="Peptidase_M18"/>
    <property type="match status" value="1"/>
</dbReference>
<evidence type="ECO:0000256" key="2">
    <source>
        <dbReference type="ARBA" id="ARBA00008290"/>
    </source>
</evidence>
<reference evidence="11 12" key="3">
    <citation type="journal article" date="2013" name="Genome Biol.">
        <title>Assembly of a phased diploid Candida albicans genome facilitates allele-specific measurements and provides a simple model for repeat and indel structure.</title>
        <authorList>
            <person name="Muzzey D."/>
            <person name="Schwartz K."/>
            <person name="Weissman J.S."/>
            <person name="Sherlock G."/>
        </authorList>
    </citation>
    <scope>NUCLEOTIDE SEQUENCE [LARGE SCALE GENOMIC DNA]</scope>
    <source>
        <strain evidence="12">SC5314 / ATCC MYA-2876</strain>
    </source>
</reference>
<dbReference type="GO" id="GO:0000324">
    <property type="term" value="C:fungal-type vacuole"/>
    <property type="evidence" value="ECO:0000318"/>
    <property type="project" value="GO_Central"/>
</dbReference>
<dbReference type="GO" id="GO:0071466">
    <property type="term" value="P:cellular response to xenobiotic stimulus"/>
    <property type="evidence" value="ECO:0000315"/>
    <property type="project" value="CGD"/>
</dbReference>
<evidence type="ECO:0000256" key="5">
    <source>
        <dbReference type="ARBA" id="ARBA00022723"/>
    </source>
</evidence>
<name>A0A1D8PNQ9_CANAL</name>
<evidence type="ECO:0000256" key="3">
    <source>
        <dbReference type="ARBA" id="ARBA00022438"/>
    </source>
</evidence>
<evidence type="ECO:0000256" key="8">
    <source>
        <dbReference type="ARBA" id="ARBA00023049"/>
    </source>
</evidence>
<dbReference type="PANTHER" id="PTHR28570">
    <property type="entry name" value="ASPARTYL AMINOPEPTIDASE"/>
    <property type="match status" value="1"/>
</dbReference>
<reference evidence="11 12" key="1">
    <citation type="journal article" date="2004" name="Proc. Natl. Acad. Sci. U.S.A.">
        <title>The diploid genome sequence of Candida albicans.</title>
        <authorList>
            <person name="Jones T."/>
            <person name="Federspiel N.A."/>
            <person name="Chibana H."/>
            <person name="Dungan J."/>
            <person name="Kalman S."/>
            <person name="Magee B.B."/>
            <person name="Newport G."/>
            <person name="Thorstenson Y.R."/>
            <person name="Agabian N."/>
            <person name="Magee P.T."/>
            <person name="Davis R.W."/>
            <person name="Scherer S."/>
        </authorList>
    </citation>
    <scope>NUCLEOTIDE SEQUENCE [LARGE SCALE GENOMIC DNA]</scope>
    <source>
        <strain evidence="12">SC5314 / ATCC MYA-2876</strain>
    </source>
</reference>
<keyword evidence="7" id="KW-0862">Zinc</keyword>
<dbReference type="OrthoDB" id="9880441at2759"/>
<dbReference type="KEGG" id="cal:CAALFM_C503590WA"/>
<dbReference type="STRING" id="237561.A0A1D8PNQ9"/>
<keyword evidence="6" id="KW-0378">Hydrolase</keyword>
<evidence type="ECO:0000256" key="7">
    <source>
        <dbReference type="ARBA" id="ARBA00022833"/>
    </source>
</evidence>
<dbReference type="SUPFAM" id="SSF53187">
    <property type="entry name" value="Zn-dependent exopeptidases"/>
    <property type="match status" value="1"/>
</dbReference>
<dbReference type="PRINTS" id="PR00932">
    <property type="entry name" value="AMINO1PTASE"/>
</dbReference>
<reference evidence="11 12" key="2">
    <citation type="journal article" date="2007" name="Genome Biol.">
        <title>Assembly of the Candida albicans genome into sixteen supercontigs aligned on the eight chromosomes.</title>
        <authorList>
            <person name="van het Hoog M."/>
            <person name="Rast T.J."/>
            <person name="Martchenko M."/>
            <person name="Grindle S."/>
            <person name="Dignard D."/>
            <person name="Hogues H."/>
            <person name="Cuomo C."/>
            <person name="Berriman M."/>
            <person name="Scherer S."/>
            <person name="Magee B.B."/>
            <person name="Whiteway M."/>
            <person name="Chibana H."/>
            <person name="Nantel A."/>
            <person name="Magee P.T."/>
        </authorList>
    </citation>
    <scope>GENOME REANNOTATION</scope>
    <source>
        <strain evidence="12">SC5314 / ATCC MYA-2876</strain>
    </source>
</reference>
<sequence>MNPAYNPNPKETFVSITRDSDDSLISTTPDISETEFEDGENLSTPDISIIDDEYTDNEPIDEFENENQIPADSMFQFQLPDMSTTIPRLPSNQDVPSAKDDTFDNYYESYSEKYIEFMNNNPTTYHTISHFKSLLENNGFIFLPDNKPISDLSPGFYFTSKDDQCLVAFIIGGNWKPEKGSCFVGSHCDALSVKINPRGSLRDNVNGYELLGVAPYSGSLNKLWLSRDLGLAGSVLVKDNDTGKISRKLIKSHPDPIAFIPQLPEVFPESPKEYNTQTQMVPICGYTTETLVPTDEEKRSKFYKRHSLSLLRYVSKLAEVPLASIVDLDLDLVDIQTSCRGGLDNEFIYSGSLDDRLCAFDSVYGLIEYSQRFYLDKDIKTFDGLNGIYLANHEEIGSGSRTGAKGGFLIDVLKSIVSDKYKTHTPEAVANLTTNTIFLSSDVTHALNPNFKNVYLENNFPVPNTGPSIKFDSNFHVLSDSKGNEFLTRIIDDLPGIKLQHFHIRNDSRSGGTIGPIMSDSRRGINGAKLIIDVGLPILSMHSIRSIAGYKDVGIGIRFFKEVFSKWQSTINTIENGK</sequence>
<dbReference type="eggNOG" id="KOG2596">
    <property type="taxonomic scope" value="Eukaryota"/>
</dbReference>
<proteinExistence type="inferred from homology"/>
<protein>
    <submittedName>
        <fullName evidence="11">Lap4p</fullName>
    </submittedName>
</protein>
<dbReference type="AlphaFoldDB" id="A0A1D8PNQ9"/>
<gene>
    <name evidence="10 11" type="primary">LAP4</name>
    <name evidence="11" type="ordered locus">CAALFM_C503590WA</name>
    <name evidence="10" type="ordered locus">orf19.6671</name>
</gene>